<dbReference type="EMBL" id="HBFQ01036770">
    <property type="protein sequence ID" value="CAD8851581.1"/>
    <property type="molecule type" value="Transcribed_RNA"/>
</dbReference>
<dbReference type="PANTHER" id="PTHR45630">
    <property type="entry name" value="CATION-TRANSPORTING ATPASE-RELATED"/>
    <property type="match status" value="1"/>
</dbReference>
<evidence type="ECO:0000256" key="2">
    <source>
        <dbReference type="ARBA" id="ARBA00022692"/>
    </source>
</evidence>
<feature type="transmembrane region" description="Helical" evidence="10">
    <location>
        <begin position="396"/>
        <end position="414"/>
    </location>
</feature>
<dbReference type="InterPro" id="IPR023299">
    <property type="entry name" value="ATPase_P-typ_cyto_dom_N"/>
</dbReference>
<keyword evidence="6" id="KW-0460">Magnesium</keyword>
<dbReference type="PRINTS" id="PR00119">
    <property type="entry name" value="CATATPASE"/>
</dbReference>
<keyword evidence="7" id="KW-1278">Translocase</keyword>
<keyword evidence="4" id="KW-0547">Nucleotide-binding</keyword>
<dbReference type="SUPFAM" id="SSF81653">
    <property type="entry name" value="Calcium ATPase, transduction domain A"/>
    <property type="match status" value="1"/>
</dbReference>
<dbReference type="GO" id="GO:0005789">
    <property type="term" value="C:endoplasmic reticulum membrane"/>
    <property type="evidence" value="ECO:0007669"/>
    <property type="project" value="TreeGrafter"/>
</dbReference>
<keyword evidence="8 10" id="KW-1133">Transmembrane helix</keyword>
<evidence type="ECO:0000256" key="8">
    <source>
        <dbReference type="ARBA" id="ARBA00022989"/>
    </source>
</evidence>
<feature type="transmembrane region" description="Helical" evidence="10">
    <location>
        <begin position="213"/>
        <end position="231"/>
    </location>
</feature>
<evidence type="ECO:0000256" key="1">
    <source>
        <dbReference type="ARBA" id="ARBA00004141"/>
    </source>
</evidence>
<sequence>MEEVNVGSLPPKYRFEYYTSRPEYWGFDGLPFGGVYGVTVALAVGVSLELENLVLWLLLPLSVHIALFLGTQWSAEVRCFARFKRVAECSQASHVKVVPLSQSSHGFRRRLVVPVRRNGGEVSIEYSKKKFVWDEQSGFKRLKFELTAPVGRYMSAAGLNSSQVTIATRKYGENAYDIPVPTFSELFQEHAVAPFFVFQVICVLLWLMDEYWYYSLLTLFMLILAEAQMVHRRLHDLSELRGMRIPSRPVQVFRENWKLVNSDRLLPGDVVALCREELSCPCDILLLEGSVLVNESMLTGESVPQMKVALEATVEDTSLDMKGLHKSHVVSAGTTIIMHKNNSKTKAYKKVPVVGNSSVAVGYVLRTGFDTTQGKLCRTILFSAERVTVSSREASYFLLILLSFALGACGYIIYDHIHLAPLRTDETPRTTFKLFLAISHIITAVVPPEFPIMLSLAVNLSLVALVQKKIFCTEPFRVPLAGKVETCCFDKTGTLTSEMMEVDGVYGCEAEDPTSTVSFMSGAVMSGCSSLMVVDGEVVGDPLEKAALQYAQWELVSGDLVVRPGRRGDRIHILRRFPFVSELQRMCVLASVTEGKTTQADKVFALVKGSCEILAPRLKSAPANLGELQARLTKSGLRVLCLAAKEVEEKWKTNYDQVDREDLERDLDFCGLLGLRNVVKPFVGSVVKQLRRSYHRVVMITGDNPLTACQVAIQIGMADKPFLILEAPKCEAGEAPLRWRTRESPSETLPFDLDRARDLVDRYALCVPGLALAALSEDALTRLVLLVTVYARVSPQQKEQVVIELNKRTHTMMVGDGTNDVGALKHAHVGVSLLPFALPKMMTSRARPARPELADQAPIVRLGDASIASPFTHKGNSIKCSVNILRCGRATLSTFLMMHKIMGLNSVLSAFAMSVLTLDGVKFGDGQTAVESIFSSMCFFLVSRSAPAKTIAKERPTSSVFAPSVLISLVLQLAVHMSVSFYGWQYAVTFRGKDFKRDLEGDFEPSLTNTVVFQIMAASHVASFLANYEGQPFMQPLTSNRPLLYALIMFVGMIFATASEAIPELNEMLSLVVSNDTAFRQNLLTLLAADIGLAVFFAKSVSYISLRHKARASERRAKEAGLCAPPGKE</sequence>
<dbReference type="GO" id="GO:0015662">
    <property type="term" value="F:P-type ion transporter activity"/>
    <property type="evidence" value="ECO:0007669"/>
    <property type="project" value="TreeGrafter"/>
</dbReference>
<dbReference type="SUPFAM" id="SSF81665">
    <property type="entry name" value="Calcium ATPase, transmembrane domain M"/>
    <property type="match status" value="1"/>
</dbReference>
<feature type="transmembrane region" description="Helical" evidence="10">
    <location>
        <begin position="54"/>
        <end position="75"/>
    </location>
</feature>
<evidence type="ECO:0000256" key="9">
    <source>
        <dbReference type="ARBA" id="ARBA00023136"/>
    </source>
</evidence>
<dbReference type="Gene3D" id="3.40.50.1000">
    <property type="entry name" value="HAD superfamily/HAD-like"/>
    <property type="match status" value="1"/>
</dbReference>
<organism evidence="12">
    <name type="scientific">Noctiluca scintillans</name>
    <name type="common">Sea sparkle</name>
    <name type="synonym">Red tide dinoflagellate</name>
    <dbReference type="NCBI Taxonomy" id="2966"/>
    <lineage>
        <taxon>Eukaryota</taxon>
        <taxon>Sar</taxon>
        <taxon>Alveolata</taxon>
        <taxon>Dinophyceae</taxon>
        <taxon>Noctilucales</taxon>
        <taxon>Noctilucaceae</taxon>
        <taxon>Noctiluca</taxon>
    </lineage>
</organism>
<evidence type="ECO:0000313" key="12">
    <source>
        <dbReference type="EMBL" id="CAD8851581.1"/>
    </source>
</evidence>
<dbReference type="GO" id="GO:0006874">
    <property type="term" value="P:intracellular calcium ion homeostasis"/>
    <property type="evidence" value="ECO:0007669"/>
    <property type="project" value="TreeGrafter"/>
</dbReference>
<keyword evidence="2 10" id="KW-0812">Transmembrane</keyword>
<dbReference type="InterPro" id="IPR023214">
    <property type="entry name" value="HAD_sf"/>
</dbReference>
<accession>A0A7S1AEJ0</accession>
<evidence type="ECO:0000256" key="3">
    <source>
        <dbReference type="ARBA" id="ARBA00022723"/>
    </source>
</evidence>
<dbReference type="PROSITE" id="PS00154">
    <property type="entry name" value="ATPASE_E1_E2"/>
    <property type="match status" value="1"/>
</dbReference>
<gene>
    <name evidence="12" type="ORF">NSCI0253_LOCUS25931</name>
</gene>
<dbReference type="InterPro" id="IPR059000">
    <property type="entry name" value="ATPase_P-type_domA"/>
</dbReference>
<dbReference type="Pfam" id="PF13246">
    <property type="entry name" value="Cation_ATPase"/>
    <property type="match status" value="1"/>
</dbReference>
<evidence type="ECO:0000256" key="7">
    <source>
        <dbReference type="ARBA" id="ARBA00022967"/>
    </source>
</evidence>
<evidence type="ECO:0000256" key="10">
    <source>
        <dbReference type="SAM" id="Phobius"/>
    </source>
</evidence>
<dbReference type="GO" id="GO:0005524">
    <property type="term" value="F:ATP binding"/>
    <property type="evidence" value="ECO:0007669"/>
    <property type="project" value="UniProtKB-KW"/>
</dbReference>
<evidence type="ECO:0000256" key="5">
    <source>
        <dbReference type="ARBA" id="ARBA00022840"/>
    </source>
</evidence>
<dbReference type="InterPro" id="IPR018303">
    <property type="entry name" value="ATPase_P-typ_P_site"/>
</dbReference>
<feature type="transmembrane region" description="Helical" evidence="10">
    <location>
        <begin position="1083"/>
        <end position="1106"/>
    </location>
</feature>
<dbReference type="InterPro" id="IPR044492">
    <property type="entry name" value="P_typ_ATPase_HD_dom"/>
</dbReference>
<dbReference type="InterPro" id="IPR006544">
    <property type="entry name" value="P-type_TPase_V"/>
</dbReference>
<dbReference type="AlphaFoldDB" id="A0A7S1AEJ0"/>
<evidence type="ECO:0000256" key="4">
    <source>
        <dbReference type="ARBA" id="ARBA00022741"/>
    </source>
</evidence>
<evidence type="ECO:0000259" key="11">
    <source>
        <dbReference type="Pfam" id="PF00122"/>
    </source>
</evidence>
<dbReference type="Gene3D" id="2.70.150.10">
    <property type="entry name" value="Calcium-transporting ATPase, cytoplasmic transduction domain A"/>
    <property type="match status" value="1"/>
</dbReference>
<dbReference type="SFLD" id="SFLDF00027">
    <property type="entry name" value="p-type_atpase"/>
    <property type="match status" value="1"/>
</dbReference>
<dbReference type="Gene3D" id="3.40.1110.10">
    <property type="entry name" value="Calcium-transporting ATPase, cytoplasmic domain N"/>
    <property type="match status" value="1"/>
</dbReference>
<keyword evidence="9 10" id="KW-0472">Membrane</keyword>
<proteinExistence type="predicted"/>
<evidence type="ECO:0000256" key="6">
    <source>
        <dbReference type="ARBA" id="ARBA00022842"/>
    </source>
</evidence>
<protein>
    <recommendedName>
        <fullName evidence="11">P-type ATPase A domain-containing protein</fullName>
    </recommendedName>
</protein>
<dbReference type="NCBIfam" id="TIGR01657">
    <property type="entry name" value="P-ATPase-V"/>
    <property type="match status" value="1"/>
</dbReference>
<name>A0A7S1AEJ0_NOCSC</name>
<feature type="transmembrane region" description="Helical" evidence="10">
    <location>
        <begin position="1042"/>
        <end position="1063"/>
    </location>
</feature>
<comment type="subcellular location">
    <subcellularLocation>
        <location evidence="1">Membrane</location>
        <topology evidence="1">Multi-pass membrane protein</topology>
    </subcellularLocation>
</comment>
<keyword evidence="3" id="KW-0479">Metal-binding</keyword>
<feature type="transmembrane region" description="Helical" evidence="10">
    <location>
        <begin position="960"/>
        <end position="984"/>
    </location>
</feature>
<dbReference type="SFLD" id="SFLDS00003">
    <property type="entry name" value="Haloacid_Dehalogenase"/>
    <property type="match status" value="1"/>
</dbReference>
<dbReference type="GO" id="GO:0046872">
    <property type="term" value="F:metal ion binding"/>
    <property type="evidence" value="ECO:0007669"/>
    <property type="project" value="UniProtKB-KW"/>
</dbReference>
<reference evidence="12" key="1">
    <citation type="submission" date="2021-01" db="EMBL/GenBank/DDBJ databases">
        <authorList>
            <person name="Corre E."/>
            <person name="Pelletier E."/>
            <person name="Niang G."/>
            <person name="Scheremetjew M."/>
            <person name="Finn R."/>
            <person name="Kale V."/>
            <person name="Holt S."/>
            <person name="Cochrane G."/>
            <person name="Meng A."/>
            <person name="Brown T."/>
            <person name="Cohen L."/>
        </authorList>
    </citation>
    <scope>NUCLEOTIDE SEQUENCE</scope>
</reference>
<dbReference type="InterPro" id="IPR023298">
    <property type="entry name" value="ATPase_P-typ_TM_dom_sf"/>
</dbReference>
<dbReference type="SUPFAM" id="SSF81660">
    <property type="entry name" value="Metal cation-transporting ATPase, ATP-binding domain N"/>
    <property type="match status" value="1"/>
</dbReference>
<dbReference type="Pfam" id="PF00122">
    <property type="entry name" value="E1-E2_ATPase"/>
    <property type="match status" value="1"/>
</dbReference>
<feature type="transmembrane region" description="Helical" evidence="10">
    <location>
        <begin position="24"/>
        <end position="48"/>
    </location>
</feature>
<dbReference type="PANTHER" id="PTHR45630:SF7">
    <property type="entry name" value="ENDOPLASMIC RETICULUM TRANSMEMBRANE HELIX TRANSLOCASE"/>
    <property type="match status" value="1"/>
</dbReference>
<dbReference type="GO" id="GO:0019829">
    <property type="term" value="F:ATPase-coupled monoatomic cation transmembrane transporter activity"/>
    <property type="evidence" value="ECO:0007669"/>
    <property type="project" value="TreeGrafter"/>
</dbReference>
<dbReference type="InterPro" id="IPR036412">
    <property type="entry name" value="HAD-like_sf"/>
</dbReference>
<dbReference type="InterPro" id="IPR008250">
    <property type="entry name" value="ATPase_P-typ_transduc_dom_A_sf"/>
</dbReference>
<dbReference type="SUPFAM" id="SSF56784">
    <property type="entry name" value="HAD-like"/>
    <property type="match status" value="1"/>
</dbReference>
<keyword evidence="5" id="KW-0067">ATP-binding</keyword>
<dbReference type="SFLD" id="SFLDG00002">
    <property type="entry name" value="C1.7:_P-type_atpase_like"/>
    <property type="match status" value="1"/>
</dbReference>
<feature type="domain" description="P-type ATPase A" evidence="11">
    <location>
        <begin position="248"/>
        <end position="378"/>
    </location>
</feature>